<feature type="compositionally biased region" description="Acidic residues" evidence="16">
    <location>
        <begin position="310"/>
        <end position="331"/>
    </location>
</feature>
<evidence type="ECO:0000256" key="6">
    <source>
        <dbReference type="ARBA" id="ARBA00022679"/>
    </source>
</evidence>
<feature type="domain" description="Non-structural maintenance of chromosomes element 1 RING C4HC3-type" evidence="17">
    <location>
        <begin position="230"/>
        <end position="272"/>
    </location>
</feature>
<evidence type="ECO:0000259" key="17">
    <source>
        <dbReference type="Pfam" id="PF08746"/>
    </source>
</evidence>
<comment type="caution">
    <text evidence="18">The sequence shown here is derived from an EMBL/GenBank/DDBJ whole genome shotgun (WGS) entry which is preliminary data.</text>
</comment>
<dbReference type="EMBL" id="JASNWA010000008">
    <property type="protein sequence ID" value="KAK3171757.1"/>
    <property type="molecule type" value="Genomic_DNA"/>
</dbReference>
<accession>A0AAD9Z8K3</accession>
<keyword evidence="12 15" id="KW-0233">DNA recombination</keyword>
<comment type="similarity">
    <text evidence="3 15">Belongs to the NSE1 family.</text>
</comment>
<dbReference type="InterPro" id="IPR036388">
    <property type="entry name" value="WH-like_DNA-bd_sf"/>
</dbReference>
<dbReference type="GO" id="GO:0008270">
    <property type="term" value="F:zinc ion binding"/>
    <property type="evidence" value="ECO:0007669"/>
    <property type="project" value="UniProtKB-KW"/>
</dbReference>
<comment type="subunit">
    <text evidence="15">Component of the Smc5-Smc6 complex.</text>
</comment>
<comment type="subcellular location">
    <subcellularLocation>
        <location evidence="2 15">Nucleus</location>
    </subcellularLocation>
</comment>
<dbReference type="PANTHER" id="PTHR20973:SF0">
    <property type="entry name" value="NON-STRUCTURAL MAINTENANCE OF CHROMOSOMES ELEMENT 1 HOMOLOG"/>
    <property type="match status" value="1"/>
</dbReference>
<dbReference type="Gene3D" id="3.90.1150.220">
    <property type="match status" value="1"/>
</dbReference>
<dbReference type="EC" id="2.3.2.27" evidence="4 15"/>
<evidence type="ECO:0000256" key="14">
    <source>
        <dbReference type="ARBA" id="ARBA00023242"/>
    </source>
</evidence>
<feature type="compositionally biased region" description="Polar residues" evidence="16">
    <location>
        <begin position="153"/>
        <end position="162"/>
    </location>
</feature>
<keyword evidence="8 15" id="KW-0227">DNA damage</keyword>
<evidence type="ECO:0000256" key="9">
    <source>
        <dbReference type="ARBA" id="ARBA00022771"/>
    </source>
</evidence>
<dbReference type="PANTHER" id="PTHR20973">
    <property type="entry name" value="NON-SMC ELEMENT 1-RELATED"/>
    <property type="match status" value="1"/>
</dbReference>
<organism evidence="18 19">
    <name type="scientific">Lepraria neglecta</name>
    <dbReference type="NCBI Taxonomy" id="209136"/>
    <lineage>
        <taxon>Eukaryota</taxon>
        <taxon>Fungi</taxon>
        <taxon>Dikarya</taxon>
        <taxon>Ascomycota</taxon>
        <taxon>Pezizomycotina</taxon>
        <taxon>Lecanoromycetes</taxon>
        <taxon>OSLEUM clade</taxon>
        <taxon>Lecanoromycetidae</taxon>
        <taxon>Lecanorales</taxon>
        <taxon>Lecanorineae</taxon>
        <taxon>Stereocaulaceae</taxon>
        <taxon>Lepraria</taxon>
    </lineage>
</organism>
<dbReference type="InterPro" id="IPR014857">
    <property type="entry name" value="Nse1_RING_C4HC3-type"/>
</dbReference>
<dbReference type="GO" id="GO:0061630">
    <property type="term" value="F:ubiquitin protein ligase activity"/>
    <property type="evidence" value="ECO:0007669"/>
    <property type="project" value="UniProtKB-EC"/>
</dbReference>
<evidence type="ECO:0000256" key="12">
    <source>
        <dbReference type="ARBA" id="ARBA00023172"/>
    </source>
</evidence>
<dbReference type="InterPro" id="IPR011513">
    <property type="entry name" value="Nse1"/>
</dbReference>
<evidence type="ECO:0000313" key="18">
    <source>
        <dbReference type="EMBL" id="KAK3171757.1"/>
    </source>
</evidence>
<sequence>MAEDEDTQYNNSNRAFLQAFITRNPLTFENAKPILAAIFSAHEKREILAEDITQSDFNSYISAANNAISQFDLEIRSTYHQTTQSRVYALVNSTSDPITQLATIHTADQINFLKRVLNAMFETYNTQRHEVMAITSMQAIMLAKPSTEDRRQTQGGTETQGSAGQGLTMGEAEKMMKTLVEEGWFEKSQKGYYSLSPRALMELRRWLWETYNDIDDDEEDEGAPKRIKQCFACKEIITTGQRCSKKTCPCRLHDICTQNFFRTQKSRKCPLCETDWTGNDFVGERAAVLTQTKKRKSGSGLATRQSTVAVEEEDDADVTQDGDQGEEDDEG</sequence>
<keyword evidence="13 15" id="KW-0234">DNA repair</keyword>
<feature type="region of interest" description="Disordered" evidence="16">
    <location>
        <begin position="293"/>
        <end position="331"/>
    </location>
</feature>
<evidence type="ECO:0000256" key="4">
    <source>
        <dbReference type="ARBA" id="ARBA00012483"/>
    </source>
</evidence>
<comment type="catalytic activity">
    <reaction evidence="1 15">
        <text>S-ubiquitinyl-[E2 ubiquitin-conjugating enzyme]-L-cysteine + [acceptor protein]-L-lysine = [E2 ubiquitin-conjugating enzyme]-L-cysteine + N(6)-ubiquitinyl-[acceptor protein]-L-lysine.</text>
        <dbReference type="EC" id="2.3.2.27"/>
    </reaction>
</comment>
<keyword evidence="6 15" id="KW-0808">Transferase</keyword>
<keyword evidence="14 15" id="KW-0539">Nucleus</keyword>
<dbReference type="InterPro" id="IPR013083">
    <property type="entry name" value="Znf_RING/FYVE/PHD"/>
</dbReference>
<evidence type="ECO:0000256" key="3">
    <source>
        <dbReference type="ARBA" id="ARBA00010258"/>
    </source>
</evidence>
<reference evidence="18" key="1">
    <citation type="submission" date="2022-11" db="EMBL/GenBank/DDBJ databases">
        <title>Chromosomal genome sequence assembly and mating type (MAT) locus characterization of the leprose asexual lichenized fungus Lepraria neglecta (Nyl.) Erichsen.</title>
        <authorList>
            <person name="Allen J.L."/>
            <person name="Pfeffer B."/>
        </authorList>
    </citation>
    <scope>NUCLEOTIDE SEQUENCE</scope>
    <source>
        <strain evidence="18">Allen 5258</strain>
    </source>
</reference>
<dbReference type="Proteomes" id="UP001276659">
    <property type="component" value="Unassembled WGS sequence"/>
</dbReference>
<evidence type="ECO:0000256" key="7">
    <source>
        <dbReference type="ARBA" id="ARBA00022723"/>
    </source>
</evidence>
<keyword evidence="19" id="KW-1185">Reference proteome</keyword>
<feature type="region of interest" description="Disordered" evidence="16">
    <location>
        <begin position="145"/>
        <end position="165"/>
    </location>
</feature>
<keyword evidence="10 15" id="KW-0833">Ubl conjugation pathway</keyword>
<dbReference type="Gene3D" id="3.30.40.10">
    <property type="entry name" value="Zinc/RING finger domain, C3HC4 (zinc finger)"/>
    <property type="match status" value="1"/>
</dbReference>
<dbReference type="Pfam" id="PF07574">
    <property type="entry name" value="SMC_Nse1"/>
    <property type="match status" value="1"/>
</dbReference>
<evidence type="ECO:0000256" key="13">
    <source>
        <dbReference type="ARBA" id="ARBA00023204"/>
    </source>
</evidence>
<dbReference type="AlphaFoldDB" id="A0AAD9Z8K3"/>
<dbReference type="GO" id="GO:0005634">
    <property type="term" value="C:nucleus"/>
    <property type="evidence" value="ECO:0007669"/>
    <property type="project" value="UniProtKB-SubCell"/>
</dbReference>
<keyword evidence="11 15" id="KW-0862">Zinc</keyword>
<keyword evidence="9 15" id="KW-0863">Zinc-finger</keyword>
<dbReference type="GO" id="GO:0030915">
    <property type="term" value="C:Smc5-Smc6 complex"/>
    <property type="evidence" value="ECO:0007669"/>
    <property type="project" value="UniProtKB-UniRule"/>
</dbReference>
<evidence type="ECO:0000256" key="1">
    <source>
        <dbReference type="ARBA" id="ARBA00000900"/>
    </source>
</evidence>
<evidence type="ECO:0000256" key="11">
    <source>
        <dbReference type="ARBA" id="ARBA00022833"/>
    </source>
</evidence>
<evidence type="ECO:0000256" key="16">
    <source>
        <dbReference type="SAM" id="MobiDB-lite"/>
    </source>
</evidence>
<comment type="function">
    <text evidence="15">Acts in a DNA repair pathway for removal of UV-induced DNA damage that is distinct from classical nucleotide excision repair and in repair of ionizing radiation damage. Functions in homologous recombination repair of DNA double strand breaks and in recovery of stalled replication forks.</text>
</comment>
<dbReference type="GO" id="GO:0000724">
    <property type="term" value="P:double-strand break repair via homologous recombination"/>
    <property type="evidence" value="ECO:0007669"/>
    <property type="project" value="TreeGrafter"/>
</dbReference>
<keyword evidence="7 15" id="KW-0479">Metal-binding</keyword>
<gene>
    <name evidence="18" type="ORF">OEA41_003841</name>
</gene>
<evidence type="ECO:0000256" key="10">
    <source>
        <dbReference type="ARBA" id="ARBA00022786"/>
    </source>
</evidence>
<dbReference type="Gene3D" id="1.10.10.10">
    <property type="entry name" value="Winged helix-like DNA-binding domain superfamily/Winged helix DNA-binding domain"/>
    <property type="match status" value="1"/>
</dbReference>
<evidence type="ECO:0000256" key="15">
    <source>
        <dbReference type="RuleBase" id="RU368018"/>
    </source>
</evidence>
<proteinExistence type="inferred from homology"/>
<dbReference type="Pfam" id="PF08746">
    <property type="entry name" value="zf-RING-like"/>
    <property type="match status" value="1"/>
</dbReference>
<protein>
    <recommendedName>
        <fullName evidence="5 15">Non-structural maintenance of chromosomes element 1 homolog</fullName>
        <ecNumber evidence="4 15">2.3.2.27</ecNumber>
    </recommendedName>
</protein>
<dbReference type="CDD" id="cd16493">
    <property type="entry name" value="RING-CH-C4HC3_NSE1"/>
    <property type="match status" value="1"/>
</dbReference>
<name>A0AAD9Z8K3_9LECA</name>
<evidence type="ECO:0000256" key="2">
    <source>
        <dbReference type="ARBA" id="ARBA00004123"/>
    </source>
</evidence>
<evidence type="ECO:0000313" key="19">
    <source>
        <dbReference type="Proteomes" id="UP001276659"/>
    </source>
</evidence>
<evidence type="ECO:0000256" key="8">
    <source>
        <dbReference type="ARBA" id="ARBA00022763"/>
    </source>
</evidence>
<evidence type="ECO:0000256" key="5">
    <source>
        <dbReference type="ARBA" id="ARBA00019422"/>
    </source>
</evidence>